<proteinExistence type="predicted"/>
<keyword evidence="3" id="KW-0489">Methyltransferase</keyword>
<dbReference type="InterPro" id="IPR019369">
    <property type="entry name" value="Efm5/EEF1AKMT1"/>
</dbReference>
<evidence type="ECO:0000256" key="2">
    <source>
        <dbReference type="ARBA" id="ARBA00022490"/>
    </source>
</evidence>
<comment type="subcellular location">
    <subcellularLocation>
        <location evidence="1">Cytoplasm</location>
    </subcellularLocation>
</comment>
<dbReference type="Proteomes" id="UP000087766">
    <property type="component" value="Chromosome 8"/>
</dbReference>
<dbReference type="STRING" id="3916.A0A1S3V3U3"/>
<dbReference type="PANTHER" id="PTHR13200:SF0">
    <property type="entry name" value="EEF1A LYSINE METHYLTRANSFERASE 1"/>
    <property type="match status" value="1"/>
</dbReference>
<dbReference type="AlphaFoldDB" id="A0A1S3V3U3"/>
<dbReference type="InterPro" id="IPR041370">
    <property type="entry name" value="Mlase_EEF1AKMT1/ZCCHC4"/>
</dbReference>
<evidence type="ECO:0000313" key="6">
    <source>
        <dbReference type="Proteomes" id="UP000087766"/>
    </source>
</evidence>
<dbReference type="GeneID" id="106771540"/>
<evidence type="ECO:0000256" key="1">
    <source>
        <dbReference type="ARBA" id="ARBA00004496"/>
    </source>
</evidence>
<gene>
    <name evidence="7" type="primary">LOC106771540</name>
</gene>
<reference evidence="6" key="1">
    <citation type="journal article" date="2014" name="Nat. Commun.">
        <title>Genome sequence of mungbean and insights into evolution within Vigna species.</title>
        <authorList>
            <person name="Kang Y.J."/>
            <person name="Kim S.K."/>
            <person name="Kim M.Y."/>
            <person name="Lestari P."/>
            <person name="Kim K.H."/>
            <person name="Ha B.K."/>
            <person name="Jun T.H."/>
            <person name="Hwang W.J."/>
            <person name="Lee T."/>
            <person name="Lee J."/>
            <person name="Shim S."/>
            <person name="Yoon M.Y."/>
            <person name="Jang Y.E."/>
            <person name="Han K.S."/>
            <person name="Taeprayoon P."/>
            <person name="Yoon N."/>
            <person name="Somta P."/>
            <person name="Tanya P."/>
            <person name="Kim K.S."/>
            <person name="Gwag J.G."/>
            <person name="Moon J.K."/>
            <person name="Lee Y.H."/>
            <person name="Park B.S."/>
            <person name="Bombarely A."/>
            <person name="Doyle J.J."/>
            <person name="Jackson S.A."/>
            <person name="Schafleitner R."/>
            <person name="Srinives P."/>
            <person name="Varshney R.K."/>
            <person name="Lee S.H."/>
        </authorList>
    </citation>
    <scope>NUCLEOTIDE SEQUENCE [LARGE SCALE GENOMIC DNA]</scope>
    <source>
        <strain evidence="6">cv. VC1973A</strain>
    </source>
</reference>
<protein>
    <submittedName>
        <fullName evidence="7">EEF1A lysine methyltransferase 1-like isoform X1</fullName>
    </submittedName>
</protein>
<dbReference type="KEGG" id="vra:106771540"/>
<dbReference type="GO" id="GO:0032259">
    <property type="term" value="P:methylation"/>
    <property type="evidence" value="ECO:0007669"/>
    <property type="project" value="UniProtKB-KW"/>
</dbReference>
<sequence>MADQLQLNPNSVTGITESSAPSDDEEPSLSSHTLAALKEFLAEQQHHSDAGGGSEVSLVSENWNLSQFWYTPETAKTVAKEVLTLCSGVHTRVACIACPTLYVYLKKIMPCWTNQRLCCVVHYLASLFNELNCMFHGYIRFYISL</sequence>
<dbReference type="Pfam" id="PF10237">
    <property type="entry name" value="N6-adenineMlase"/>
    <property type="match status" value="1"/>
</dbReference>
<feature type="region of interest" description="Disordered" evidence="5">
    <location>
        <begin position="1"/>
        <end position="28"/>
    </location>
</feature>
<evidence type="ECO:0000256" key="3">
    <source>
        <dbReference type="ARBA" id="ARBA00022603"/>
    </source>
</evidence>
<reference evidence="7" key="2">
    <citation type="submission" date="2025-08" db="UniProtKB">
        <authorList>
            <consortium name="RefSeq"/>
        </authorList>
    </citation>
    <scope>IDENTIFICATION</scope>
    <source>
        <tissue evidence="7">Leaf</tissue>
    </source>
</reference>
<evidence type="ECO:0000313" key="7">
    <source>
        <dbReference type="RefSeq" id="XP_014513021.1"/>
    </source>
</evidence>
<keyword evidence="4" id="KW-0808">Transferase</keyword>
<keyword evidence="2" id="KW-0963">Cytoplasm</keyword>
<accession>A0A1S3V3U3</accession>
<dbReference type="GO" id="GO:0005737">
    <property type="term" value="C:cytoplasm"/>
    <property type="evidence" value="ECO:0007669"/>
    <property type="project" value="UniProtKB-SubCell"/>
</dbReference>
<evidence type="ECO:0000256" key="5">
    <source>
        <dbReference type="SAM" id="MobiDB-lite"/>
    </source>
</evidence>
<dbReference type="OrthoDB" id="206354at2759"/>
<feature type="compositionally biased region" description="Polar residues" evidence="5">
    <location>
        <begin position="1"/>
        <end position="16"/>
    </location>
</feature>
<name>A0A1S3V3U3_VIGRR</name>
<organism evidence="6 7">
    <name type="scientific">Vigna radiata var. radiata</name>
    <name type="common">Mung bean</name>
    <name type="synonym">Phaseolus aureus</name>
    <dbReference type="NCBI Taxonomy" id="3916"/>
    <lineage>
        <taxon>Eukaryota</taxon>
        <taxon>Viridiplantae</taxon>
        <taxon>Streptophyta</taxon>
        <taxon>Embryophyta</taxon>
        <taxon>Tracheophyta</taxon>
        <taxon>Spermatophyta</taxon>
        <taxon>Magnoliopsida</taxon>
        <taxon>eudicotyledons</taxon>
        <taxon>Gunneridae</taxon>
        <taxon>Pentapetalae</taxon>
        <taxon>rosids</taxon>
        <taxon>fabids</taxon>
        <taxon>Fabales</taxon>
        <taxon>Fabaceae</taxon>
        <taxon>Papilionoideae</taxon>
        <taxon>50 kb inversion clade</taxon>
        <taxon>NPAAA clade</taxon>
        <taxon>indigoferoid/millettioid clade</taxon>
        <taxon>Phaseoleae</taxon>
        <taxon>Vigna</taxon>
    </lineage>
</organism>
<evidence type="ECO:0000256" key="4">
    <source>
        <dbReference type="ARBA" id="ARBA00022679"/>
    </source>
</evidence>
<keyword evidence="6" id="KW-1185">Reference proteome</keyword>
<dbReference type="RefSeq" id="XP_014513021.1">
    <property type="nucleotide sequence ID" value="XM_014657535.2"/>
</dbReference>
<dbReference type="PANTHER" id="PTHR13200">
    <property type="entry name" value="EEF1A LYSINE METHYLTRANSFERASE 1"/>
    <property type="match status" value="1"/>
</dbReference>
<dbReference type="GO" id="GO:0016279">
    <property type="term" value="F:protein-lysine N-methyltransferase activity"/>
    <property type="evidence" value="ECO:0007669"/>
    <property type="project" value="InterPro"/>
</dbReference>